<evidence type="ECO:0000313" key="3">
    <source>
        <dbReference type="Proteomes" id="UP000272025"/>
    </source>
</evidence>
<dbReference type="EMBL" id="ML119056">
    <property type="protein sequence ID" value="ROT38349.1"/>
    <property type="molecule type" value="Genomic_DNA"/>
</dbReference>
<protein>
    <submittedName>
        <fullName evidence="2">Uncharacterized protein</fullName>
    </submittedName>
</protein>
<feature type="compositionally biased region" description="Basic and acidic residues" evidence="1">
    <location>
        <begin position="196"/>
        <end position="212"/>
    </location>
</feature>
<feature type="compositionally biased region" description="Polar residues" evidence="1">
    <location>
        <begin position="27"/>
        <end position="38"/>
    </location>
</feature>
<accession>A0A3N2PV30</accession>
<feature type="compositionally biased region" description="Polar residues" evidence="1">
    <location>
        <begin position="222"/>
        <end position="231"/>
    </location>
</feature>
<feature type="region of interest" description="Disordered" evidence="1">
    <location>
        <begin position="1"/>
        <end position="38"/>
    </location>
</feature>
<organism evidence="2 3">
    <name type="scientific">Sodiomyces alkalinus (strain CBS 110278 / VKM F-3762 / F11)</name>
    <name type="common">Alkaliphilic filamentous fungus</name>
    <dbReference type="NCBI Taxonomy" id="1314773"/>
    <lineage>
        <taxon>Eukaryota</taxon>
        <taxon>Fungi</taxon>
        <taxon>Dikarya</taxon>
        <taxon>Ascomycota</taxon>
        <taxon>Pezizomycotina</taxon>
        <taxon>Sordariomycetes</taxon>
        <taxon>Hypocreomycetidae</taxon>
        <taxon>Glomerellales</taxon>
        <taxon>Plectosphaerellaceae</taxon>
        <taxon>Sodiomyces</taxon>
    </lineage>
</organism>
<evidence type="ECO:0000256" key="1">
    <source>
        <dbReference type="SAM" id="MobiDB-lite"/>
    </source>
</evidence>
<evidence type="ECO:0000313" key="2">
    <source>
        <dbReference type="EMBL" id="ROT38349.1"/>
    </source>
</evidence>
<proteinExistence type="predicted"/>
<dbReference type="Proteomes" id="UP000272025">
    <property type="component" value="Unassembled WGS sequence"/>
</dbReference>
<dbReference type="GeneID" id="39575581"/>
<gene>
    <name evidence="2" type="ORF">SODALDRAFT_187031</name>
</gene>
<reference evidence="2 3" key="1">
    <citation type="journal article" date="2018" name="Mol. Ecol.">
        <title>The obligate alkalophilic soda-lake fungus Sodiomyces alkalinus has shifted to a protein diet.</title>
        <authorList>
            <person name="Grum-Grzhimaylo A.A."/>
            <person name="Falkoski D.L."/>
            <person name="van den Heuvel J."/>
            <person name="Valero-Jimenez C.A."/>
            <person name="Min B."/>
            <person name="Choi I.G."/>
            <person name="Lipzen A."/>
            <person name="Daum C.G."/>
            <person name="Aanen D.K."/>
            <person name="Tsang A."/>
            <person name="Henrissat B."/>
            <person name="Bilanenko E.N."/>
            <person name="de Vries R.P."/>
            <person name="van Kan J.A.L."/>
            <person name="Grigoriev I.V."/>
            <person name="Debets A.J.M."/>
        </authorList>
    </citation>
    <scope>NUCLEOTIDE SEQUENCE [LARGE SCALE GENOMIC DNA]</scope>
    <source>
        <strain evidence="2 3">F11</strain>
    </source>
</reference>
<name>A0A3N2PV30_SODAK</name>
<feature type="region of interest" description="Disordered" evidence="1">
    <location>
        <begin position="190"/>
        <end position="231"/>
    </location>
</feature>
<sequence length="231" mass="25167">MDSTGSSGRILCPGPGPGPYSSRPPSLVQNSGSCRESSLPSRCRWVIGGSYGASYGGSYGGSSGLTQLTTTPATFLFSSISFLFSPPAPPFIPCPQRSNMYMTLPHTSYGASSPTLRTCRRDLTSPVPHVDTSIYISENTHLFQTYTSTVHLIRPLSASILPPKGPSAILQWLLCSPTTPLAKQLNTTIAHHKTTRRAEREEEKVREKDKRQAGSRNKRRLSPTSENKIKQ</sequence>
<dbReference type="AlphaFoldDB" id="A0A3N2PV30"/>
<keyword evidence="3" id="KW-1185">Reference proteome</keyword>
<dbReference type="RefSeq" id="XP_028466155.1">
    <property type="nucleotide sequence ID" value="XM_028607103.1"/>
</dbReference>